<dbReference type="STRING" id="397945.Aave_1077"/>
<name>A1TL35_PARC0</name>
<gene>
    <name evidence="1" type="ordered locus">Aave_1077</name>
</gene>
<dbReference type="Proteomes" id="UP000002596">
    <property type="component" value="Chromosome"/>
</dbReference>
<dbReference type="KEGG" id="aav:Aave_1077"/>
<evidence type="ECO:0000313" key="1">
    <source>
        <dbReference type="EMBL" id="ABM31673.1"/>
    </source>
</evidence>
<accession>A1TL35</accession>
<dbReference type="HOGENOM" id="CLU_1976681_0_0_4"/>
<dbReference type="EMBL" id="CP000512">
    <property type="protein sequence ID" value="ABM31673.1"/>
    <property type="molecule type" value="Genomic_DNA"/>
</dbReference>
<organism evidence="1 2">
    <name type="scientific">Paracidovorax citrulli (strain AAC00-1)</name>
    <name type="common">Acidovorax citrulli</name>
    <dbReference type="NCBI Taxonomy" id="397945"/>
    <lineage>
        <taxon>Bacteria</taxon>
        <taxon>Pseudomonadati</taxon>
        <taxon>Pseudomonadota</taxon>
        <taxon>Betaproteobacteria</taxon>
        <taxon>Burkholderiales</taxon>
        <taxon>Comamonadaceae</taxon>
        <taxon>Paracidovorax</taxon>
    </lineage>
</organism>
<dbReference type="AlphaFoldDB" id="A1TL35"/>
<reference evidence="1 2" key="1">
    <citation type="submission" date="2006-12" db="EMBL/GenBank/DDBJ databases">
        <title>Complete sequence of Acidovorax avenae subsp. citrulli AAC00-1.</title>
        <authorList>
            <consortium name="US DOE Joint Genome Institute"/>
            <person name="Copeland A."/>
            <person name="Lucas S."/>
            <person name="Lapidus A."/>
            <person name="Barry K."/>
            <person name="Detter J.C."/>
            <person name="Glavina del Rio T."/>
            <person name="Dalin E."/>
            <person name="Tice H."/>
            <person name="Pitluck S."/>
            <person name="Kiss H."/>
            <person name="Brettin T."/>
            <person name="Bruce D."/>
            <person name="Han C."/>
            <person name="Tapia R."/>
            <person name="Gilna P."/>
            <person name="Schmutz J."/>
            <person name="Larimer F."/>
            <person name="Land M."/>
            <person name="Hauser L."/>
            <person name="Kyrpides N."/>
            <person name="Kim E."/>
            <person name="Stahl D."/>
            <person name="Richardson P."/>
        </authorList>
    </citation>
    <scope>NUCLEOTIDE SEQUENCE [LARGE SCALE GENOMIC DNA]</scope>
    <source>
        <strain evidence="1 2">AAC00-1</strain>
    </source>
</reference>
<proteinExistence type="predicted"/>
<sequence>MPYPGCEAHVNKPLSSCHPRHIGGSSPAFGHGGLQDPAGPLIPNADAVQITCALRQALRPAAFVADLWINGQIGWYPDPPMDKIRVGRDVVFVNIPPECTGCPTPPGFRRHALSASHLRSRLAPLQ</sequence>
<protein>
    <submittedName>
        <fullName evidence="1">Uncharacterized protein</fullName>
    </submittedName>
</protein>
<evidence type="ECO:0000313" key="2">
    <source>
        <dbReference type="Proteomes" id="UP000002596"/>
    </source>
</evidence>